<dbReference type="EMBL" id="PFCB01000009">
    <property type="protein sequence ID" value="PIR74719.1"/>
    <property type="molecule type" value="Genomic_DNA"/>
</dbReference>
<dbReference type="PANTHER" id="PTHR43575:SF1">
    <property type="entry name" value="PROTEIN ABCI7, CHLOROPLASTIC"/>
    <property type="match status" value="1"/>
</dbReference>
<dbReference type="SUPFAM" id="SSF101960">
    <property type="entry name" value="Stabilizer of iron transporter SufD"/>
    <property type="match status" value="1"/>
</dbReference>
<dbReference type="InterPro" id="IPR037284">
    <property type="entry name" value="SUF_FeS_clus_asmbl_SufBD_sf"/>
</dbReference>
<evidence type="ECO:0000313" key="2">
    <source>
        <dbReference type="EMBL" id="PIR74719.1"/>
    </source>
</evidence>
<proteinExistence type="predicted"/>
<dbReference type="PANTHER" id="PTHR43575">
    <property type="entry name" value="PROTEIN ABCI7, CHLOROPLASTIC"/>
    <property type="match status" value="1"/>
</dbReference>
<comment type="caution">
    <text evidence="2">The sequence shown here is derived from an EMBL/GenBank/DDBJ whole genome shotgun (WGS) entry which is preliminary data.</text>
</comment>
<feature type="domain" description="SUF system FeS cluster assembly SufBD core" evidence="1">
    <location>
        <begin position="6"/>
        <end position="165"/>
    </location>
</feature>
<protein>
    <recommendedName>
        <fullName evidence="1">SUF system FeS cluster assembly SufBD core domain-containing protein</fullName>
    </recommendedName>
</protein>
<reference evidence="3" key="1">
    <citation type="submission" date="2017-09" db="EMBL/GenBank/DDBJ databases">
        <title>Depth-based differentiation of microbial function through sediment-hosted aquifers and enrichment of novel symbionts in the deep terrestrial subsurface.</title>
        <authorList>
            <person name="Probst A.J."/>
            <person name="Ladd B."/>
            <person name="Jarett J.K."/>
            <person name="Geller-Mcgrath D.E."/>
            <person name="Sieber C.M.K."/>
            <person name="Emerson J.B."/>
            <person name="Anantharaman K."/>
            <person name="Thomas B.C."/>
            <person name="Malmstrom R."/>
            <person name="Stieglmeier M."/>
            <person name="Klingl A."/>
            <person name="Woyke T."/>
            <person name="Ryan C.M."/>
            <person name="Banfield J.F."/>
        </authorList>
    </citation>
    <scope>NUCLEOTIDE SEQUENCE [LARGE SCALE GENOMIC DNA]</scope>
</reference>
<dbReference type="GO" id="GO:0016226">
    <property type="term" value="P:iron-sulfur cluster assembly"/>
    <property type="evidence" value="ECO:0007669"/>
    <property type="project" value="InterPro"/>
</dbReference>
<dbReference type="Proteomes" id="UP000230154">
    <property type="component" value="Unassembled WGS sequence"/>
</dbReference>
<dbReference type="InterPro" id="IPR000825">
    <property type="entry name" value="SUF_FeS_clus_asmbl_SufBD_core"/>
</dbReference>
<dbReference type="AlphaFoldDB" id="A0A2H0TRF4"/>
<dbReference type="Pfam" id="PF01458">
    <property type="entry name" value="SUFBD_core"/>
    <property type="match status" value="1"/>
</dbReference>
<gene>
    <name evidence="2" type="ORF">COU35_00925</name>
</gene>
<organism evidence="2 3">
    <name type="scientific">Candidatus Magasanikbacteria bacterium CG10_big_fil_rev_8_21_14_0_10_47_10</name>
    <dbReference type="NCBI Taxonomy" id="1974652"/>
    <lineage>
        <taxon>Bacteria</taxon>
        <taxon>Candidatus Magasanikiibacteriota</taxon>
    </lineage>
</organism>
<sequence>MEQIVMHKGNASYTVKRNEILRLFDVHVGDEETIDSKVIVKLSEPGSSVELYSLFFGSADQTMQIEHLVEHAAPNTQSLIVAKGVLDDSAKAEYVGNIIITEGSHNVRAKQSEDVLLLSKNAKIDSVPHLEITNNAVECSHAVTTTNIDKEKLFYLQSRGIDKEQGIEISALAHIDAVLEKLDEDTREQILSQVRNKLYGNS</sequence>
<name>A0A2H0TRF4_9BACT</name>
<evidence type="ECO:0000313" key="3">
    <source>
        <dbReference type="Proteomes" id="UP000230154"/>
    </source>
</evidence>
<accession>A0A2H0TRF4</accession>
<evidence type="ECO:0000259" key="1">
    <source>
        <dbReference type="Pfam" id="PF01458"/>
    </source>
</evidence>
<dbReference type="InterPro" id="IPR055346">
    <property type="entry name" value="Fe-S_cluster_assembly_SufBD"/>
</dbReference>